<dbReference type="GO" id="GO:0003700">
    <property type="term" value="F:DNA-binding transcription factor activity"/>
    <property type="evidence" value="ECO:0007669"/>
    <property type="project" value="InterPro"/>
</dbReference>
<dbReference type="FunFam" id="1.10.10.10:FF:000001">
    <property type="entry name" value="LysR family transcriptional regulator"/>
    <property type="match status" value="1"/>
</dbReference>
<dbReference type="PANTHER" id="PTHR30419:SF8">
    <property type="entry name" value="NITROGEN ASSIMILATION TRANSCRIPTIONAL ACTIVATOR-RELATED"/>
    <property type="match status" value="1"/>
</dbReference>
<dbReference type="EMBL" id="CP076405">
    <property type="protein sequence ID" value="QWQ19135.2"/>
    <property type="molecule type" value="Genomic_DNA"/>
</dbReference>
<keyword evidence="3" id="KW-0238">DNA-binding</keyword>
<protein>
    <submittedName>
        <fullName evidence="6">LysR substrate-binding domain-containing protein</fullName>
    </submittedName>
</protein>
<sequence length="301" mass="33516">MDIRSLRYFVEVVQLNGFSRAADSLFVTQPAISRSIKKLEDELGYTLLIREVDGVKLTEEGDILLAHAKQILSQFSCMKKALQERSGPISGVLPVGLPPVIASTYFADIIMAFSQRYPQVELKILELGTRKMREAMLNGEVETAAVMLPFADDRFEVHPFSTDRLMLLVSKQHPLAIREFVKFSEIVDEPFIFFSDDFLINELVVSACGVYGKKPTVSGRSSHLDLVTAMVRAGVGVTLLPDSMWQNTSSVGLSVIPVIEPILAYDIALATVKNHHQSRRAKAWHDLALTILKANRARWGS</sequence>
<evidence type="ECO:0000256" key="1">
    <source>
        <dbReference type="ARBA" id="ARBA00009437"/>
    </source>
</evidence>
<reference evidence="6" key="1">
    <citation type="submission" date="2021-06" db="EMBL/GenBank/DDBJ databases">
        <title>Emergence of genetically related NDM-1-producing Providencia rettgeri strains in Argentina.</title>
        <authorList>
            <person name="Pasteran F."/>
            <person name="Meo A."/>
            <person name="Gomez S."/>
            <person name="Derdoy L."/>
            <person name="Albronoz E."/>
            <person name="Faccone D."/>
            <person name="Guerriero L."/>
            <person name="Archuby D."/>
            <person name="Tarzia A."/>
            <person name="Lopez M."/>
            <person name="Corso A."/>
        </authorList>
    </citation>
    <scope>NUCLEOTIDE SEQUENCE</scope>
    <source>
        <strain evidence="6">PreM15628</strain>
    </source>
</reference>
<dbReference type="PROSITE" id="PS50931">
    <property type="entry name" value="HTH_LYSR"/>
    <property type="match status" value="1"/>
</dbReference>
<organism evidence="6 7">
    <name type="scientific">Providencia rettgeri</name>
    <dbReference type="NCBI Taxonomy" id="587"/>
    <lineage>
        <taxon>Bacteria</taxon>
        <taxon>Pseudomonadati</taxon>
        <taxon>Pseudomonadota</taxon>
        <taxon>Gammaproteobacteria</taxon>
        <taxon>Enterobacterales</taxon>
        <taxon>Morganellaceae</taxon>
        <taxon>Providencia</taxon>
    </lineage>
</organism>
<evidence type="ECO:0000259" key="5">
    <source>
        <dbReference type="PROSITE" id="PS50931"/>
    </source>
</evidence>
<keyword evidence="4" id="KW-0804">Transcription</keyword>
<dbReference type="SUPFAM" id="SSF46785">
    <property type="entry name" value="Winged helix' DNA-binding domain"/>
    <property type="match status" value="1"/>
</dbReference>
<dbReference type="Pfam" id="PF03466">
    <property type="entry name" value="LysR_substrate"/>
    <property type="match status" value="1"/>
</dbReference>
<dbReference type="InterPro" id="IPR000847">
    <property type="entry name" value="LysR_HTH_N"/>
</dbReference>
<dbReference type="GO" id="GO:0005829">
    <property type="term" value="C:cytosol"/>
    <property type="evidence" value="ECO:0007669"/>
    <property type="project" value="TreeGrafter"/>
</dbReference>
<gene>
    <name evidence="6" type="ORF">KOF27_10730</name>
</gene>
<evidence type="ECO:0000256" key="2">
    <source>
        <dbReference type="ARBA" id="ARBA00023015"/>
    </source>
</evidence>
<name>A0AAJ4NF14_PRORE</name>
<dbReference type="Gene3D" id="1.10.10.10">
    <property type="entry name" value="Winged helix-like DNA-binding domain superfamily/Winged helix DNA-binding domain"/>
    <property type="match status" value="1"/>
</dbReference>
<dbReference type="Pfam" id="PF00126">
    <property type="entry name" value="HTH_1"/>
    <property type="match status" value="1"/>
</dbReference>
<dbReference type="AlphaFoldDB" id="A0AAJ4NF14"/>
<dbReference type="InterPro" id="IPR005119">
    <property type="entry name" value="LysR_subst-bd"/>
</dbReference>
<accession>A0AAJ4NF14</accession>
<dbReference type="PANTHER" id="PTHR30419">
    <property type="entry name" value="HTH-TYPE TRANSCRIPTIONAL REGULATOR YBHD"/>
    <property type="match status" value="1"/>
</dbReference>
<evidence type="ECO:0000256" key="3">
    <source>
        <dbReference type="ARBA" id="ARBA00023125"/>
    </source>
</evidence>
<evidence type="ECO:0000256" key="4">
    <source>
        <dbReference type="ARBA" id="ARBA00023163"/>
    </source>
</evidence>
<dbReference type="GO" id="GO:0003677">
    <property type="term" value="F:DNA binding"/>
    <property type="evidence" value="ECO:0007669"/>
    <property type="project" value="UniProtKB-KW"/>
</dbReference>
<comment type="similarity">
    <text evidence="1">Belongs to the LysR transcriptional regulatory family.</text>
</comment>
<dbReference type="SUPFAM" id="SSF53850">
    <property type="entry name" value="Periplasmic binding protein-like II"/>
    <property type="match status" value="1"/>
</dbReference>
<dbReference type="PRINTS" id="PR00039">
    <property type="entry name" value="HTHLYSR"/>
</dbReference>
<keyword evidence="2" id="KW-0805">Transcription regulation</keyword>
<dbReference type="InterPro" id="IPR036390">
    <property type="entry name" value="WH_DNA-bd_sf"/>
</dbReference>
<dbReference type="Proteomes" id="UP000682358">
    <property type="component" value="Chromosome"/>
</dbReference>
<dbReference type="InterPro" id="IPR050950">
    <property type="entry name" value="HTH-type_LysR_regulators"/>
</dbReference>
<dbReference type="InterPro" id="IPR036388">
    <property type="entry name" value="WH-like_DNA-bd_sf"/>
</dbReference>
<feature type="domain" description="HTH lysR-type" evidence="5">
    <location>
        <begin position="1"/>
        <end position="58"/>
    </location>
</feature>
<evidence type="ECO:0000313" key="7">
    <source>
        <dbReference type="Proteomes" id="UP000682358"/>
    </source>
</evidence>
<dbReference type="Gene3D" id="3.40.190.290">
    <property type="match status" value="1"/>
</dbReference>
<evidence type="ECO:0000313" key="6">
    <source>
        <dbReference type="EMBL" id="QWQ19135.2"/>
    </source>
</evidence>
<proteinExistence type="inferred from homology"/>